<sequence>MASSTQTTSEIVSSQVTSTLNMSMLNHPLPIKLDRDKLYPLFDVNYQGPHAPASLTSQISPTPPAQALMAAPSPTSTDSWFLDSGTTHHLSHTATNIHNGTPYNGTDSMMVGNDLWDQHLFLPPQFQTTIKCLQTDHGGEFTDLNPVSISSWHAVFAETTFPFQALTSPSHQSSHFPVTPFPFPPSHVLFPSTTSSPPAIPSEPVPTSPLPSSLSLPPLIQVPFVDTAAEISTASFQDSTGPFLAIL</sequence>
<accession>A0A438HTD4</accession>
<comment type="caution">
    <text evidence="1">The sequence shown here is derived from an EMBL/GenBank/DDBJ whole genome shotgun (WGS) entry which is preliminary data.</text>
</comment>
<protein>
    <submittedName>
        <fullName evidence="1">Uncharacterized protein</fullName>
    </submittedName>
</protein>
<dbReference type="Proteomes" id="UP000288805">
    <property type="component" value="Unassembled WGS sequence"/>
</dbReference>
<evidence type="ECO:0000313" key="1">
    <source>
        <dbReference type="EMBL" id="RVW87727.1"/>
    </source>
</evidence>
<dbReference type="EMBL" id="QGNW01000180">
    <property type="protein sequence ID" value="RVW87727.1"/>
    <property type="molecule type" value="Genomic_DNA"/>
</dbReference>
<organism evidence="1 2">
    <name type="scientific">Vitis vinifera</name>
    <name type="common">Grape</name>
    <dbReference type="NCBI Taxonomy" id="29760"/>
    <lineage>
        <taxon>Eukaryota</taxon>
        <taxon>Viridiplantae</taxon>
        <taxon>Streptophyta</taxon>
        <taxon>Embryophyta</taxon>
        <taxon>Tracheophyta</taxon>
        <taxon>Spermatophyta</taxon>
        <taxon>Magnoliopsida</taxon>
        <taxon>eudicotyledons</taxon>
        <taxon>Gunneridae</taxon>
        <taxon>Pentapetalae</taxon>
        <taxon>rosids</taxon>
        <taxon>Vitales</taxon>
        <taxon>Vitaceae</taxon>
        <taxon>Viteae</taxon>
        <taxon>Vitis</taxon>
    </lineage>
</organism>
<proteinExistence type="predicted"/>
<dbReference type="AlphaFoldDB" id="A0A438HTD4"/>
<name>A0A438HTD4_VITVI</name>
<reference evidence="1 2" key="1">
    <citation type="journal article" date="2018" name="PLoS Genet.">
        <title>Population sequencing reveals clonal diversity and ancestral inbreeding in the grapevine cultivar Chardonnay.</title>
        <authorList>
            <person name="Roach M.J."/>
            <person name="Johnson D.L."/>
            <person name="Bohlmann J."/>
            <person name="van Vuuren H.J."/>
            <person name="Jones S.J."/>
            <person name="Pretorius I.S."/>
            <person name="Schmidt S.A."/>
            <person name="Borneman A.R."/>
        </authorList>
    </citation>
    <scope>NUCLEOTIDE SEQUENCE [LARGE SCALE GENOMIC DNA]</scope>
    <source>
        <strain evidence="2">cv. Chardonnay</strain>
        <tissue evidence="1">Leaf</tissue>
    </source>
</reference>
<evidence type="ECO:0000313" key="2">
    <source>
        <dbReference type="Proteomes" id="UP000288805"/>
    </source>
</evidence>
<gene>
    <name evidence="1" type="ORF">CK203_043933</name>
</gene>